<feature type="binding site" evidence="13">
    <location>
        <begin position="63"/>
        <end position="70"/>
    </location>
    <ligand>
        <name>ATP</name>
        <dbReference type="ChEBI" id="CHEBI:30616"/>
    </ligand>
</feature>
<feature type="active site" description="Phosphoserine intermediate" evidence="13">
    <location>
        <position position="137"/>
    </location>
</feature>
<organism evidence="16 17">
    <name type="scientific">Trinickia dinghuensis</name>
    <dbReference type="NCBI Taxonomy" id="2291023"/>
    <lineage>
        <taxon>Bacteria</taxon>
        <taxon>Pseudomonadati</taxon>
        <taxon>Pseudomonadota</taxon>
        <taxon>Betaproteobacteria</taxon>
        <taxon>Burkholderiales</taxon>
        <taxon>Burkholderiaceae</taxon>
        <taxon>Trinickia</taxon>
    </lineage>
</organism>
<keyword evidence="6 13" id="KW-0808">Transferase</keyword>
<dbReference type="GO" id="GO:0005524">
    <property type="term" value="F:ATP binding"/>
    <property type="evidence" value="ECO:0007669"/>
    <property type="project" value="UniProtKB-UniRule"/>
</dbReference>
<dbReference type="GO" id="GO:0070814">
    <property type="term" value="P:hydrogen sulfide biosynthetic process"/>
    <property type="evidence" value="ECO:0007669"/>
    <property type="project" value="UniProtKB-UniRule"/>
</dbReference>
<feature type="domain" description="APS kinase" evidence="15">
    <location>
        <begin position="57"/>
        <end position="205"/>
    </location>
</feature>
<dbReference type="Gene3D" id="3.40.50.300">
    <property type="entry name" value="P-loop containing nucleotide triphosphate hydrolases"/>
    <property type="match status" value="1"/>
</dbReference>
<dbReference type="AlphaFoldDB" id="A0A3D8JZD6"/>
<accession>A0A3D8JZD6</accession>
<comment type="pathway">
    <text evidence="3 13 14">Sulfur metabolism; hydrogen sulfide biosynthesis; sulfite from sulfate: step 2/3.</text>
</comment>
<dbReference type="OrthoDB" id="9804504at2"/>
<evidence type="ECO:0000313" key="17">
    <source>
        <dbReference type="Proteomes" id="UP000256838"/>
    </source>
</evidence>
<dbReference type="EMBL" id="QRGA01000007">
    <property type="protein sequence ID" value="RDU98537.1"/>
    <property type="molecule type" value="Genomic_DNA"/>
</dbReference>
<keyword evidence="7 13" id="KW-0547">Nucleotide-binding</keyword>
<dbReference type="NCBIfam" id="TIGR00455">
    <property type="entry name" value="apsK"/>
    <property type="match status" value="1"/>
</dbReference>
<dbReference type="CDD" id="cd02027">
    <property type="entry name" value="APSK"/>
    <property type="match status" value="1"/>
</dbReference>
<name>A0A3D8JZD6_9BURK</name>
<evidence type="ECO:0000256" key="12">
    <source>
        <dbReference type="ARBA" id="ARBA00031464"/>
    </source>
</evidence>
<dbReference type="Pfam" id="PF01583">
    <property type="entry name" value="APS_kinase"/>
    <property type="match status" value="1"/>
</dbReference>
<evidence type="ECO:0000256" key="3">
    <source>
        <dbReference type="ARBA" id="ARBA00004806"/>
    </source>
</evidence>
<evidence type="ECO:0000256" key="7">
    <source>
        <dbReference type="ARBA" id="ARBA00022741"/>
    </source>
</evidence>
<dbReference type="UniPathway" id="UPA00140">
    <property type="reaction ID" value="UER00205"/>
</dbReference>
<dbReference type="GO" id="GO:0004020">
    <property type="term" value="F:adenylylsulfate kinase activity"/>
    <property type="evidence" value="ECO:0007669"/>
    <property type="project" value="UniProtKB-UniRule"/>
</dbReference>
<keyword evidence="17" id="KW-1185">Reference proteome</keyword>
<evidence type="ECO:0000259" key="15">
    <source>
        <dbReference type="Pfam" id="PF01583"/>
    </source>
</evidence>
<keyword evidence="9 13" id="KW-0067">ATP-binding</keyword>
<dbReference type="Proteomes" id="UP000256838">
    <property type="component" value="Unassembled WGS sequence"/>
</dbReference>
<evidence type="ECO:0000256" key="9">
    <source>
        <dbReference type="ARBA" id="ARBA00022840"/>
    </source>
</evidence>
<sequence length="235" mass="25548">MDDQGPVCGTQHGAPVLNAQGERARYVHAPEAGANIFRHIGAMSDDARALQFGRPPLTFWLTGLSGAGKSTIAFELEQRLRREMRPCVVLDGDNLRCGLSRDLGFSEGDRRENIRRTAEVARMMNEVGLVVITSLVSPFRDDRAVARAIIGEARFAEVYVSTSLQVCESRDPKGLYRKARRGELTDFTGVSAPYEPPLAPALAVDTSDMKHGGAAALLYAYLTSHDSVKGDGRVS</sequence>
<dbReference type="SUPFAM" id="SSF52540">
    <property type="entry name" value="P-loop containing nucleoside triphosphate hydrolases"/>
    <property type="match status" value="1"/>
</dbReference>
<comment type="similarity">
    <text evidence="4 13 14">Belongs to the APS kinase family.</text>
</comment>
<evidence type="ECO:0000313" key="16">
    <source>
        <dbReference type="EMBL" id="RDU98537.1"/>
    </source>
</evidence>
<dbReference type="PANTHER" id="PTHR11055">
    <property type="entry name" value="BIFUNCTIONAL 3'-PHOSPHOADENOSINE 5'-PHOSPHOSULFATE SYNTHASE"/>
    <property type="match status" value="1"/>
</dbReference>
<comment type="caution">
    <text evidence="16">The sequence shown here is derived from an EMBL/GenBank/DDBJ whole genome shotgun (WGS) entry which is preliminary data.</text>
</comment>
<dbReference type="InterPro" id="IPR002891">
    <property type="entry name" value="APS"/>
</dbReference>
<proteinExistence type="inferred from homology"/>
<evidence type="ECO:0000256" key="6">
    <source>
        <dbReference type="ARBA" id="ARBA00022679"/>
    </source>
</evidence>
<comment type="function">
    <text evidence="2 13 14">Catalyzes the synthesis of activated sulfate.</text>
</comment>
<dbReference type="RefSeq" id="WP_115534290.1">
    <property type="nucleotide sequence ID" value="NZ_QRGA01000007.1"/>
</dbReference>
<dbReference type="NCBIfam" id="NF003013">
    <property type="entry name" value="PRK03846.1"/>
    <property type="match status" value="1"/>
</dbReference>
<evidence type="ECO:0000256" key="8">
    <source>
        <dbReference type="ARBA" id="ARBA00022777"/>
    </source>
</evidence>
<keyword evidence="8 13" id="KW-0418">Kinase</keyword>
<evidence type="ECO:0000256" key="11">
    <source>
        <dbReference type="ARBA" id="ARBA00031393"/>
    </source>
</evidence>
<dbReference type="InterPro" id="IPR059117">
    <property type="entry name" value="APS_kinase_dom"/>
</dbReference>
<dbReference type="GO" id="GO:0000103">
    <property type="term" value="P:sulfate assimilation"/>
    <property type="evidence" value="ECO:0007669"/>
    <property type="project" value="UniProtKB-UniRule"/>
</dbReference>
<reference evidence="16 17" key="1">
    <citation type="submission" date="2018-08" db="EMBL/GenBank/DDBJ databases">
        <title>Paraburkholderia sp. DHOM06 isolated from forest soil.</title>
        <authorList>
            <person name="Gao Z.-H."/>
            <person name="Qiu L.-H."/>
        </authorList>
    </citation>
    <scope>NUCLEOTIDE SEQUENCE [LARGE SCALE GENOMIC DNA]</scope>
    <source>
        <strain evidence="16 17">DHOM06</strain>
    </source>
</reference>
<evidence type="ECO:0000256" key="13">
    <source>
        <dbReference type="HAMAP-Rule" id="MF_00065"/>
    </source>
</evidence>
<evidence type="ECO:0000256" key="14">
    <source>
        <dbReference type="RuleBase" id="RU004347"/>
    </source>
</evidence>
<gene>
    <name evidence="13 16" type="primary">cysC</name>
    <name evidence="16" type="ORF">DWV00_14715</name>
</gene>
<evidence type="ECO:0000256" key="4">
    <source>
        <dbReference type="ARBA" id="ARBA00007008"/>
    </source>
</evidence>
<protein>
    <recommendedName>
        <fullName evidence="5 13">Adenylyl-sulfate kinase</fullName>
        <ecNumber evidence="5 13">2.7.1.25</ecNumber>
    </recommendedName>
    <alternativeName>
        <fullName evidence="11 13">APS kinase</fullName>
    </alternativeName>
    <alternativeName>
        <fullName evidence="12 13">ATP adenosine-5'-phosphosulfate 3'-phosphotransferase</fullName>
    </alternativeName>
    <alternativeName>
        <fullName evidence="10 13">Adenosine-5'-phosphosulfate kinase</fullName>
    </alternativeName>
</protein>
<dbReference type="EC" id="2.7.1.25" evidence="5 13"/>
<dbReference type="HAMAP" id="MF_00065">
    <property type="entry name" value="Adenylyl_sulf_kinase"/>
    <property type="match status" value="1"/>
</dbReference>
<evidence type="ECO:0000256" key="1">
    <source>
        <dbReference type="ARBA" id="ARBA00001823"/>
    </source>
</evidence>
<evidence type="ECO:0000256" key="2">
    <source>
        <dbReference type="ARBA" id="ARBA00002632"/>
    </source>
</evidence>
<keyword evidence="13" id="KW-0597">Phosphoprotein</keyword>
<dbReference type="PANTHER" id="PTHR11055:SF1">
    <property type="entry name" value="PAPS SYNTHETASE, ISOFORM D"/>
    <property type="match status" value="1"/>
</dbReference>
<dbReference type="InterPro" id="IPR027417">
    <property type="entry name" value="P-loop_NTPase"/>
</dbReference>
<evidence type="ECO:0000256" key="5">
    <source>
        <dbReference type="ARBA" id="ARBA00012121"/>
    </source>
</evidence>
<evidence type="ECO:0000256" key="10">
    <source>
        <dbReference type="ARBA" id="ARBA00029724"/>
    </source>
</evidence>
<comment type="catalytic activity">
    <reaction evidence="1 13 14">
        <text>adenosine 5'-phosphosulfate + ATP = 3'-phosphoadenylyl sulfate + ADP + H(+)</text>
        <dbReference type="Rhea" id="RHEA:24152"/>
        <dbReference type="ChEBI" id="CHEBI:15378"/>
        <dbReference type="ChEBI" id="CHEBI:30616"/>
        <dbReference type="ChEBI" id="CHEBI:58243"/>
        <dbReference type="ChEBI" id="CHEBI:58339"/>
        <dbReference type="ChEBI" id="CHEBI:456216"/>
        <dbReference type="EC" id="2.7.1.25"/>
    </reaction>
</comment>